<accession>A0A6J6PMS3</accession>
<gene>
    <name evidence="1" type="ORF">UFOPK2399_01340</name>
</gene>
<name>A0A6J6PMS3_9ZZZZ</name>
<evidence type="ECO:0000313" key="1">
    <source>
        <dbReference type="EMBL" id="CAB4700771.1"/>
    </source>
</evidence>
<organism evidence="1">
    <name type="scientific">freshwater metagenome</name>
    <dbReference type="NCBI Taxonomy" id="449393"/>
    <lineage>
        <taxon>unclassified sequences</taxon>
        <taxon>metagenomes</taxon>
        <taxon>ecological metagenomes</taxon>
    </lineage>
</organism>
<reference evidence="1" key="1">
    <citation type="submission" date="2020-05" db="EMBL/GenBank/DDBJ databases">
        <authorList>
            <person name="Chiriac C."/>
            <person name="Salcher M."/>
            <person name="Ghai R."/>
            <person name="Kavagutti S V."/>
        </authorList>
    </citation>
    <scope>NUCLEOTIDE SEQUENCE</scope>
</reference>
<proteinExistence type="predicted"/>
<dbReference type="EMBL" id="CAEZXP010000004">
    <property type="protein sequence ID" value="CAB4700771.1"/>
    <property type="molecule type" value="Genomic_DNA"/>
</dbReference>
<protein>
    <submittedName>
        <fullName evidence="1">Unannotated protein</fullName>
    </submittedName>
</protein>
<sequence length="55" mass="5794">MTHDLLISCWLAADGAADAMVDGRSAMEAAAEAINIRLNEWLSIGAEPLTADAIH</sequence>
<dbReference type="AlphaFoldDB" id="A0A6J6PMS3"/>